<name>A0A7G9TD87_PSEMX</name>
<dbReference type="EMBL" id="CP060731">
    <property type="protein sequence ID" value="QNN78062.1"/>
    <property type="molecule type" value="Genomic_DNA"/>
</dbReference>
<proteinExistence type="predicted"/>
<dbReference type="SUPFAM" id="SSF52540">
    <property type="entry name" value="P-loop containing nucleoside triphosphate hydrolases"/>
    <property type="match status" value="1"/>
</dbReference>
<evidence type="ECO:0000259" key="2">
    <source>
        <dbReference type="SMART" id="SM00382"/>
    </source>
</evidence>
<evidence type="ECO:0000313" key="4">
    <source>
        <dbReference type="Proteomes" id="UP000515838"/>
    </source>
</evidence>
<feature type="domain" description="AAA+ ATPase" evidence="2">
    <location>
        <begin position="33"/>
        <end position="258"/>
    </location>
</feature>
<dbReference type="InterPro" id="IPR027417">
    <property type="entry name" value="P-loop_NTPase"/>
</dbReference>
<dbReference type="InterPro" id="IPR003593">
    <property type="entry name" value="AAA+_ATPase"/>
</dbReference>
<dbReference type="Pfam" id="PF05621">
    <property type="entry name" value="TniB"/>
    <property type="match status" value="1"/>
</dbReference>
<feature type="compositionally biased region" description="Basic and acidic residues" evidence="1">
    <location>
        <begin position="313"/>
        <end position="325"/>
    </location>
</feature>
<protein>
    <submittedName>
        <fullName evidence="3">TniB family NTP-binding protein</fullName>
    </submittedName>
</protein>
<dbReference type="InterPro" id="IPR052026">
    <property type="entry name" value="ExeA_AAA_ATPase_DNA-bind"/>
</dbReference>
<feature type="region of interest" description="Disordered" evidence="1">
    <location>
        <begin position="307"/>
        <end position="356"/>
    </location>
</feature>
<feature type="compositionally biased region" description="Basic and acidic residues" evidence="1">
    <location>
        <begin position="339"/>
        <end position="350"/>
    </location>
</feature>
<evidence type="ECO:0000256" key="1">
    <source>
        <dbReference type="SAM" id="MobiDB-lite"/>
    </source>
</evidence>
<dbReference type="PANTHER" id="PTHR35894:SF1">
    <property type="entry name" value="PHOSPHORIBULOKINASE _ URIDINE KINASE FAMILY"/>
    <property type="match status" value="1"/>
</dbReference>
<evidence type="ECO:0000313" key="3">
    <source>
        <dbReference type="EMBL" id="QNN78062.1"/>
    </source>
</evidence>
<dbReference type="Gene3D" id="3.40.50.300">
    <property type="entry name" value="P-loop containing nucleotide triphosphate hydrolases"/>
    <property type="match status" value="1"/>
</dbReference>
<dbReference type="Proteomes" id="UP000515838">
    <property type="component" value="Chromosome"/>
</dbReference>
<sequence>MDIVSRIRVDHEDYVAVRDEIIEAYDAIGYTATPIFLLIIGESRTGKSSVVREVLETYHPRQADERTIRTVVYAVAPAKASVKGLLESLLKGLGDPLWSKGTISSMTMRLHTLLHEVECKLVILDEFQHLCGRGKAALLADWLKVLLESSKFGLIAVGLPESASVVAQHKQLKQRCDEPLCMPTFDWTDKASVAQFRAVLMQFQKQLHPFELPNLASREMSLRVFLATAGRIGLVAKLLDRAVRMAIRQKRLEIRLEDLASAYKRAIWGASSFPIPGGPFLAALEDLEGRGVREAVFANAAAEPVADQSSAVEVHRADLPQEPTKRGAPKGSLRSKGSRGSDKSSRKASGELRGVL</sequence>
<organism evidence="3 4">
    <name type="scientific">Pseudoxanthomonas mexicana</name>
    <dbReference type="NCBI Taxonomy" id="128785"/>
    <lineage>
        <taxon>Bacteria</taxon>
        <taxon>Pseudomonadati</taxon>
        <taxon>Pseudomonadota</taxon>
        <taxon>Gammaproteobacteria</taxon>
        <taxon>Lysobacterales</taxon>
        <taxon>Lysobacteraceae</taxon>
        <taxon>Pseudoxanthomonas</taxon>
    </lineage>
</organism>
<dbReference type="RefSeq" id="WP_187573531.1">
    <property type="nucleotide sequence ID" value="NZ_CP060731.1"/>
</dbReference>
<dbReference type="SMART" id="SM00382">
    <property type="entry name" value="AAA"/>
    <property type="match status" value="1"/>
</dbReference>
<reference evidence="3 4" key="1">
    <citation type="submission" date="2020-08" db="EMBL/GenBank/DDBJ databases">
        <title>Streptomycin Non-resistant strain, P. mexicana.</title>
        <authorList>
            <person name="Ganesh-Kumar S."/>
            <person name="Zhe T."/>
            <person name="Yu Z."/>
            <person name="Min Y."/>
        </authorList>
    </citation>
    <scope>NUCLEOTIDE SEQUENCE [LARGE SCALE GENOMIC DNA]</scope>
    <source>
        <strain evidence="3 4">GTZY2</strain>
    </source>
</reference>
<dbReference type="GeneID" id="81469526"/>
<dbReference type="InterPro" id="IPR008868">
    <property type="entry name" value="TniB"/>
</dbReference>
<dbReference type="PANTHER" id="PTHR35894">
    <property type="entry name" value="GENERAL SECRETION PATHWAY PROTEIN A-RELATED"/>
    <property type="match status" value="1"/>
</dbReference>
<gene>
    <name evidence="3" type="ORF">IAE60_01030</name>
</gene>
<dbReference type="AlphaFoldDB" id="A0A7G9TD87"/>
<accession>A0A7G9TD87</accession>